<feature type="domain" description="Response regulatory" evidence="3">
    <location>
        <begin position="5"/>
        <end position="121"/>
    </location>
</feature>
<proteinExistence type="predicted"/>
<evidence type="ECO:0000256" key="1">
    <source>
        <dbReference type="ARBA" id="ARBA00022553"/>
    </source>
</evidence>
<evidence type="ECO:0000313" key="4">
    <source>
        <dbReference type="EMBL" id="KGM87307.1"/>
    </source>
</evidence>
<sequence length="127" mass="13531">MPEKTVLLVEDEDNIALALEHLIGRAGYRLRRVATGNAALAAMAEDRPDLVVLDVMLPERSGYEICQLIRADAALKGIKVLMMTAGGGEVERRKGLAVGADAFMTKPFATADLTAQIGELLAGADHD</sequence>
<dbReference type="EMBL" id="AONH01000014">
    <property type="protein sequence ID" value="KGM87307.1"/>
    <property type="molecule type" value="Genomic_DNA"/>
</dbReference>
<name>A0A0A0HHQ4_9RHOB</name>
<dbReference type="PANTHER" id="PTHR44591:SF3">
    <property type="entry name" value="RESPONSE REGULATORY DOMAIN-CONTAINING PROTEIN"/>
    <property type="match status" value="1"/>
</dbReference>
<protein>
    <submittedName>
        <fullName evidence="4">Response regulator receiver protein</fullName>
    </submittedName>
</protein>
<dbReference type="InterPro" id="IPR001789">
    <property type="entry name" value="Sig_transdc_resp-reg_receiver"/>
</dbReference>
<evidence type="ECO:0000256" key="2">
    <source>
        <dbReference type="PROSITE-ProRule" id="PRU00169"/>
    </source>
</evidence>
<dbReference type="HOGENOM" id="CLU_000445_69_17_5"/>
<accession>A0A0A0HHQ4</accession>
<dbReference type="Proteomes" id="UP000030021">
    <property type="component" value="Unassembled WGS sequence"/>
</dbReference>
<feature type="modified residue" description="4-aspartylphosphate" evidence="2">
    <location>
        <position position="54"/>
    </location>
</feature>
<dbReference type="Gene3D" id="3.40.50.2300">
    <property type="match status" value="1"/>
</dbReference>
<dbReference type="SMART" id="SM00448">
    <property type="entry name" value="REC"/>
    <property type="match status" value="1"/>
</dbReference>
<keyword evidence="1 2" id="KW-0597">Phosphoprotein</keyword>
<evidence type="ECO:0000313" key="5">
    <source>
        <dbReference type="Proteomes" id="UP000030021"/>
    </source>
</evidence>
<dbReference type="Pfam" id="PF00072">
    <property type="entry name" value="Response_reg"/>
    <property type="match status" value="1"/>
</dbReference>
<dbReference type="RefSeq" id="WP_037274216.1">
    <property type="nucleotide sequence ID" value="NZ_KN293981.1"/>
</dbReference>
<dbReference type="SUPFAM" id="SSF52172">
    <property type="entry name" value="CheY-like"/>
    <property type="match status" value="1"/>
</dbReference>
<dbReference type="PROSITE" id="PS50110">
    <property type="entry name" value="RESPONSE_REGULATORY"/>
    <property type="match status" value="1"/>
</dbReference>
<dbReference type="InterPro" id="IPR050595">
    <property type="entry name" value="Bact_response_regulator"/>
</dbReference>
<dbReference type="PANTHER" id="PTHR44591">
    <property type="entry name" value="STRESS RESPONSE REGULATOR PROTEIN 1"/>
    <property type="match status" value="1"/>
</dbReference>
<evidence type="ECO:0000259" key="3">
    <source>
        <dbReference type="PROSITE" id="PS50110"/>
    </source>
</evidence>
<reference evidence="4 5" key="1">
    <citation type="submission" date="2013-01" db="EMBL/GenBank/DDBJ databases">
        <authorList>
            <person name="Fiebig A."/>
            <person name="Goeker M."/>
            <person name="Klenk H.-P.P."/>
        </authorList>
    </citation>
    <scope>NUCLEOTIDE SEQUENCE [LARGE SCALE GENOMIC DNA]</scope>
    <source>
        <strain evidence="4 5">DSM 17069</strain>
    </source>
</reference>
<comment type="caution">
    <text evidence="4">The sequence shown here is derived from an EMBL/GenBank/DDBJ whole genome shotgun (WGS) entry which is preliminary data.</text>
</comment>
<dbReference type="PATRIC" id="fig|1288298.3.peg.2635"/>
<dbReference type="InterPro" id="IPR011006">
    <property type="entry name" value="CheY-like_superfamily"/>
</dbReference>
<dbReference type="AlphaFoldDB" id="A0A0A0HHQ4"/>
<gene>
    <name evidence="4" type="ORF">rosmuc_02621</name>
</gene>
<dbReference type="CDD" id="cd17574">
    <property type="entry name" value="REC_OmpR"/>
    <property type="match status" value="1"/>
</dbReference>
<dbReference type="eggNOG" id="COG0745">
    <property type="taxonomic scope" value="Bacteria"/>
</dbReference>
<dbReference type="GO" id="GO:0000160">
    <property type="term" value="P:phosphorelay signal transduction system"/>
    <property type="evidence" value="ECO:0007669"/>
    <property type="project" value="InterPro"/>
</dbReference>
<dbReference type="STRING" id="215743.ROSMUCSMR3_02649"/>
<dbReference type="OrthoDB" id="9801602at2"/>
<organism evidence="4 5">
    <name type="scientific">Roseovarius mucosus DSM 17069</name>
    <dbReference type="NCBI Taxonomy" id="1288298"/>
    <lineage>
        <taxon>Bacteria</taxon>
        <taxon>Pseudomonadati</taxon>
        <taxon>Pseudomonadota</taxon>
        <taxon>Alphaproteobacteria</taxon>
        <taxon>Rhodobacterales</taxon>
        <taxon>Roseobacteraceae</taxon>
        <taxon>Roseovarius</taxon>
    </lineage>
</organism>